<dbReference type="GO" id="GO:0008408">
    <property type="term" value="F:3'-5' exonuclease activity"/>
    <property type="evidence" value="ECO:0007669"/>
    <property type="project" value="InterPro"/>
</dbReference>
<dbReference type="InterPro" id="IPR036397">
    <property type="entry name" value="RNaseH_sf"/>
</dbReference>
<dbReference type="Gene3D" id="3.30.420.10">
    <property type="entry name" value="Ribonuclease H-like superfamily/Ribonuclease H"/>
    <property type="match status" value="1"/>
</dbReference>
<dbReference type="AlphaFoldDB" id="A0AAD6YP28"/>
<evidence type="ECO:0000256" key="1">
    <source>
        <dbReference type="SAM" id="MobiDB-lite"/>
    </source>
</evidence>
<dbReference type="GO" id="GO:0003676">
    <property type="term" value="F:nucleic acid binding"/>
    <property type="evidence" value="ECO:0007669"/>
    <property type="project" value="InterPro"/>
</dbReference>
<dbReference type="InterPro" id="IPR002562">
    <property type="entry name" value="3'-5'_exonuclease_dom"/>
</dbReference>
<proteinExistence type="predicted"/>
<reference evidence="3" key="1">
    <citation type="submission" date="2023-03" db="EMBL/GenBank/DDBJ databases">
        <title>Massive genome expansion in bonnet fungi (Mycena s.s.) driven by repeated elements and novel gene families across ecological guilds.</title>
        <authorList>
            <consortium name="Lawrence Berkeley National Laboratory"/>
            <person name="Harder C.B."/>
            <person name="Miyauchi S."/>
            <person name="Viragh M."/>
            <person name="Kuo A."/>
            <person name="Thoen E."/>
            <person name="Andreopoulos B."/>
            <person name="Lu D."/>
            <person name="Skrede I."/>
            <person name="Drula E."/>
            <person name="Henrissat B."/>
            <person name="Morin E."/>
            <person name="Kohler A."/>
            <person name="Barry K."/>
            <person name="LaButti K."/>
            <person name="Morin E."/>
            <person name="Salamov A."/>
            <person name="Lipzen A."/>
            <person name="Mereny Z."/>
            <person name="Hegedus B."/>
            <person name="Baldrian P."/>
            <person name="Stursova M."/>
            <person name="Weitz H."/>
            <person name="Taylor A."/>
            <person name="Grigoriev I.V."/>
            <person name="Nagy L.G."/>
            <person name="Martin F."/>
            <person name="Kauserud H."/>
        </authorList>
    </citation>
    <scope>NUCLEOTIDE SEQUENCE</scope>
    <source>
        <strain evidence="3">9144</strain>
    </source>
</reference>
<dbReference type="SUPFAM" id="SSF53098">
    <property type="entry name" value="Ribonuclease H-like"/>
    <property type="match status" value="1"/>
</dbReference>
<name>A0AAD6YP28_9AGAR</name>
<feature type="region of interest" description="Disordered" evidence="1">
    <location>
        <begin position="91"/>
        <end position="114"/>
    </location>
</feature>
<evidence type="ECO:0000313" key="3">
    <source>
        <dbReference type="EMBL" id="KAJ7225312.1"/>
    </source>
</evidence>
<organism evidence="3 4">
    <name type="scientific">Mycena pura</name>
    <dbReference type="NCBI Taxonomy" id="153505"/>
    <lineage>
        <taxon>Eukaryota</taxon>
        <taxon>Fungi</taxon>
        <taxon>Dikarya</taxon>
        <taxon>Basidiomycota</taxon>
        <taxon>Agaricomycotina</taxon>
        <taxon>Agaricomycetes</taxon>
        <taxon>Agaricomycetidae</taxon>
        <taxon>Agaricales</taxon>
        <taxon>Marasmiineae</taxon>
        <taxon>Mycenaceae</taxon>
        <taxon>Mycena</taxon>
    </lineage>
</organism>
<evidence type="ECO:0000313" key="4">
    <source>
        <dbReference type="Proteomes" id="UP001219525"/>
    </source>
</evidence>
<dbReference type="Proteomes" id="UP001219525">
    <property type="component" value="Unassembled WGS sequence"/>
</dbReference>
<dbReference type="PANTHER" id="PTHR47765:SF2">
    <property type="entry name" value="EXONUCLEASE MUT-7 HOMOLOG"/>
    <property type="match status" value="1"/>
</dbReference>
<accession>A0AAD6YP28</accession>
<evidence type="ECO:0000259" key="2">
    <source>
        <dbReference type="Pfam" id="PF01612"/>
    </source>
</evidence>
<comment type="caution">
    <text evidence="3">The sequence shown here is derived from an EMBL/GenBank/DDBJ whole genome shotgun (WGS) entry which is preliminary data.</text>
</comment>
<gene>
    <name evidence="3" type="ORF">GGX14DRAFT_386230</name>
</gene>
<dbReference type="InterPro" id="IPR052408">
    <property type="entry name" value="Exonuclease_MUT-7-like"/>
</dbReference>
<protein>
    <submittedName>
        <fullName evidence="3">Ribonuclease H-like domain-containing protein</fullName>
    </submittedName>
</protein>
<feature type="domain" description="3'-5' exonuclease" evidence="2">
    <location>
        <begin position="191"/>
        <end position="330"/>
    </location>
</feature>
<dbReference type="PANTHER" id="PTHR47765">
    <property type="entry name" value="3'-5' EXONUCLEASE DOMAIN-CONTAINING PROTEIN"/>
    <property type="match status" value="1"/>
</dbReference>
<keyword evidence="4" id="KW-1185">Reference proteome</keyword>
<dbReference type="Pfam" id="PF01612">
    <property type="entry name" value="DNA_pol_A_exo1"/>
    <property type="match status" value="1"/>
</dbReference>
<dbReference type="EMBL" id="JARJCW010000004">
    <property type="protein sequence ID" value="KAJ7225312.1"/>
    <property type="molecule type" value="Genomic_DNA"/>
</dbReference>
<dbReference type="InterPro" id="IPR012337">
    <property type="entry name" value="RNaseH-like_sf"/>
</dbReference>
<sequence>MSGDGFSAEGTEHFNVGGEVFCVDLVHERLLLEIQLLRVAKEVLSSVVVVVVVPWASWELASAIAAAPMDTIITLFHRCLSCFPSHLPSMPASPLPASPPSPLPSSPLPAPPLPPSPLPAYPTPHYIFIDTLDDANNHLRTIADGAIIGFDLESTEIPGRPKLTKAEKKSKLRNEIQDLSTFSIDWSKVDVCVAQIATVDNVYVIHIRKIGELPAEFSRICKSPLILKVSAGIFCDGQRLWDSFRLNLLSVASLGLLIKLAYPLDIHRKLPYGNEPALSIVVRHALGYQLGKELQNSAWDSITLSEAQKQYAAADVHATFASYHAVQLVLNTCGSLVDRNWYRYDVVNHARVREGNTGAWKPECPWWSVVEGIYMGRNT</sequence>
<dbReference type="GO" id="GO:0006139">
    <property type="term" value="P:nucleobase-containing compound metabolic process"/>
    <property type="evidence" value="ECO:0007669"/>
    <property type="project" value="InterPro"/>
</dbReference>